<dbReference type="Pfam" id="PF08818">
    <property type="entry name" value="DUF1801"/>
    <property type="match status" value="1"/>
</dbReference>
<reference evidence="2 3" key="1">
    <citation type="journal article" date="2015" name="Int. J. Syst. Evol. Microbiol.">
        <title>Hyunsoonleella pacifica sp. nov., isolated from seawater of South Pacific Gyre.</title>
        <authorList>
            <person name="Gao X."/>
            <person name="Zhang Z."/>
            <person name="Dai X."/>
            <person name="Zhang X.H."/>
        </authorList>
    </citation>
    <scope>NUCLEOTIDE SEQUENCE [LARGE SCALE GENOMIC DNA]</scope>
    <source>
        <strain evidence="2 3">SW033</strain>
    </source>
</reference>
<evidence type="ECO:0000313" key="2">
    <source>
        <dbReference type="EMBL" id="TBN18565.1"/>
    </source>
</evidence>
<name>A0A4Q9FV57_9FLAO</name>
<dbReference type="SUPFAM" id="SSF159888">
    <property type="entry name" value="YdhG-like"/>
    <property type="match status" value="1"/>
</dbReference>
<dbReference type="Proteomes" id="UP000292372">
    <property type="component" value="Unassembled WGS sequence"/>
</dbReference>
<dbReference type="EMBL" id="SIRS01000001">
    <property type="protein sequence ID" value="TBN18565.1"/>
    <property type="molecule type" value="Genomic_DNA"/>
</dbReference>
<proteinExistence type="predicted"/>
<comment type="caution">
    <text evidence="2">The sequence shown here is derived from an EMBL/GenBank/DDBJ whole genome shotgun (WGS) entry which is preliminary data.</text>
</comment>
<gene>
    <name evidence="2" type="ORF">EYD46_00415</name>
</gene>
<feature type="domain" description="YdhG-like" evidence="1">
    <location>
        <begin position="19"/>
        <end position="113"/>
    </location>
</feature>
<dbReference type="Pfam" id="PF13376">
    <property type="entry name" value="OmdA"/>
    <property type="match status" value="1"/>
</dbReference>
<dbReference type="Gene3D" id="3.90.1150.200">
    <property type="match status" value="1"/>
</dbReference>
<protein>
    <recommendedName>
        <fullName evidence="1">YdhG-like domain-containing protein</fullName>
    </recommendedName>
</protein>
<organism evidence="2 3">
    <name type="scientific">Hyunsoonleella pacifica</name>
    <dbReference type="NCBI Taxonomy" id="1080224"/>
    <lineage>
        <taxon>Bacteria</taxon>
        <taxon>Pseudomonadati</taxon>
        <taxon>Bacteroidota</taxon>
        <taxon>Flavobacteriia</taxon>
        <taxon>Flavobacteriales</taxon>
        <taxon>Flavobacteriaceae</taxon>
    </lineage>
</organism>
<accession>A0A4Q9FV57</accession>
<dbReference type="PIRSF" id="PIRSF021308">
    <property type="entry name" value="UCP021308"/>
    <property type="match status" value="1"/>
</dbReference>
<sequence length="199" mass="23267">MKKVHSVEEYIEDNTNYSEALALLRSIFLSTELEETIKWSFPVYTLKNKNVVSLGAFKNHFGIWFFNGVFLEDELNILQNAQDGKTKAMRQMRFTSIDDIDKNVVLAYVKEAIENQKLGKEIKPDRRKKEVIIPKELNNAFKSHSDLKSAFKKLSNYKQREYCEYISMAKREATKQTRLEKIMPMILNGVGLHDKYKNC</sequence>
<keyword evidence="3" id="KW-1185">Reference proteome</keyword>
<evidence type="ECO:0000259" key="1">
    <source>
        <dbReference type="Pfam" id="PF08818"/>
    </source>
</evidence>
<evidence type="ECO:0000313" key="3">
    <source>
        <dbReference type="Proteomes" id="UP000292372"/>
    </source>
</evidence>
<dbReference type="InterPro" id="IPR014922">
    <property type="entry name" value="YdhG-like"/>
</dbReference>
<dbReference type="AlphaFoldDB" id="A0A4Q9FV57"/>
<dbReference type="InterPro" id="IPR016786">
    <property type="entry name" value="YdeI_bac"/>
</dbReference>
<dbReference type="OrthoDB" id="214150at2"/>
<dbReference type="RefSeq" id="WP_130935083.1">
    <property type="nucleotide sequence ID" value="NZ_BMEE01000001.1"/>
</dbReference>